<comment type="caution">
    <text evidence="7">The sequence shown here is derived from an EMBL/GenBank/DDBJ whole genome shotgun (WGS) entry which is preliminary data.</text>
</comment>
<dbReference type="InterPro" id="IPR007472">
    <property type="entry name" value="N-end_Aminoacyl_Trfase_C"/>
</dbReference>
<evidence type="ECO:0008006" key="9">
    <source>
        <dbReference type="Google" id="ProtNLM"/>
    </source>
</evidence>
<dbReference type="SUPFAM" id="SSF55120">
    <property type="entry name" value="Pseudouridine synthase"/>
    <property type="match status" value="1"/>
</dbReference>
<keyword evidence="8" id="KW-1185">Reference proteome</keyword>
<dbReference type="FunFam" id="3.30.70.580:FF:000012">
    <property type="entry name" value="tRNA pseudouridine synthase"/>
    <property type="match status" value="1"/>
</dbReference>
<dbReference type="Pfam" id="PF04377">
    <property type="entry name" value="ATE_C"/>
    <property type="match status" value="1"/>
</dbReference>
<evidence type="ECO:0000256" key="4">
    <source>
        <dbReference type="SAM" id="MobiDB-lite"/>
    </source>
</evidence>
<accession>A0ABD3IVL2</accession>
<feature type="region of interest" description="Disordered" evidence="4">
    <location>
        <begin position="486"/>
        <end position="508"/>
    </location>
</feature>
<gene>
    <name evidence="7" type="ORF">ACJRO7_003184</name>
</gene>
<evidence type="ECO:0000259" key="6">
    <source>
        <dbReference type="Pfam" id="PF04377"/>
    </source>
</evidence>
<evidence type="ECO:0000259" key="5">
    <source>
        <dbReference type="Pfam" id="PF01416"/>
    </source>
</evidence>
<feature type="compositionally biased region" description="Acidic residues" evidence="4">
    <location>
        <begin position="486"/>
        <end position="497"/>
    </location>
</feature>
<evidence type="ECO:0000256" key="3">
    <source>
        <dbReference type="ARBA" id="ARBA00023235"/>
    </source>
</evidence>
<dbReference type="Pfam" id="PF01416">
    <property type="entry name" value="PseudoU_synth_1"/>
    <property type="match status" value="1"/>
</dbReference>
<evidence type="ECO:0000256" key="1">
    <source>
        <dbReference type="ARBA" id="ARBA00009375"/>
    </source>
</evidence>
<dbReference type="EMBL" id="JBJKBG010000010">
    <property type="protein sequence ID" value="KAL3718005.1"/>
    <property type="molecule type" value="Genomic_DNA"/>
</dbReference>
<dbReference type="InterPro" id="IPR020103">
    <property type="entry name" value="PsdUridine_synth_cat_dom_sf"/>
</dbReference>
<organism evidence="7 8">
    <name type="scientific">Eucalyptus globulus</name>
    <name type="common">Tasmanian blue gum</name>
    <dbReference type="NCBI Taxonomy" id="34317"/>
    <lineage>
        <taxon>Eukaryota</taxon>
        <taxon>Viridiplantae</taxon>
        <taxon>Streptophyta</taxon>
        <taxon>Embryophyta</taxon>
        <taxon>Tracheophyta</taxon>
        <taxon>Spermatophyta</taxon>
        <taxon>Magnoliopsida</taxon>
        <taxon>eudicotyledons</taxon>
        <taxon>Gunneridae</taxon>
        <taxon>Pentapetalae</taxon>
        <taxon>rosids</taxon>
        <taxon>malvids</taxon>
        <taxon>Myrtales</taxon>
        <taxon>Myrtaceae</taxon>
        <taxon>Myrtoideae</taxon>
        <taxon>Eucalypteae</taxon>
        <taxon>Eucalyptus</taxon>
    </lineage>
</organism>
<reference evidence="7 8" key="1">
    <citation type="submission" date="2024-11" db="EMBL/GenBank/DDBJ databases">
        <title>Chromosome-level genome assembly of Eucalyptus globulus Labill. provides insights into its genome evolution.</title>
        <authorList>
            <person name="Li X."/>
        </authorList>
    </citation>
    <scope>NUCLEOTIDE SEQUENCE [LARGE SCALE GENOMIC DNA]</scope>
    <source>
        <strain evidence="7">CL2024</strain>
        <tissue evidence="7">Fresh tender leaves</tissue>
    </source>
</reference>
<dbReference type="GO" id="GO:0008033">
    <property type="term" value="P:tRNA processing"/>
    <property type="evidence" value="ECO:0007669"/>
    <property type="project" value="UniProtKB-KW"/>
</dbReference>
<dbReference type="InterPro" id="IPR020097">
    <property type="entry name" value="PsdUridine_synth_TruA_a/b_dom"/>
</dbReference>
<dbReference type="InterPro" id="IPR020094">
    <property type="entry name" value="TruA/RsuA/RluB/E/F_N"/>
</dbReference>
<dbReference type="PANTHER" id="PTHR11142:SF5">
    <property type="entry name" value="TRNA PSEUDOURIDINE(38_39) SYNTHASE"/>
    <property type="match status" value="1"/>
</dbReference>
<dbReference type="PANTHER" id="PTHR11142">
    <property type="entry name" value="PSEUDOURIDYLATE SYNTHASE"/>
    <property type="match status" value="1"/>
</dbReference>
<evidence type="ECO:0000256" key="2">
    <source>
        <dbReference type="ARBA" id="ARBA00022694"/>
    </source>
</evidence>
<dbReference type="Gene3D" id="3.30.70.580">
    <property type="entry name" value="Pseudouridine synthase I, catalytic domain, N-terminal subdomain"/>
    <property type="match status" value="1"/>
</dbReference>
<proteinExistence type="inferred from homology"/>
<keyword evidence="3" id="KW-0413">Isomerase</keyword>
<name>A0ABD3IVL2_EUCGL</name>
<feature type="domain" description="Pseudouridine synthase I TruA alpha/beta" evidence="5">
    <location>
        <begin position="243"/>
        <end position="320"/>
    </location>
</feature>
<dbReference type="AlphaFoldDB" id="A0ABD3IVL2"/>
<evidence type="ECO:0000313" key="8">
    <source>
        <dbReference type="Proteomes" id="UP001634007"/>
    </source>
</evidence>
<dbReference type="Proteomes" id="UP001634007">
    <property type="component" value="Unassembled WGS sequence"/>
</dbReference>
<protein>
    <recommendedName>
        <fullName evidence="9">Pseudouridine synthase I TruA alpha/beta domain-containing protein</fullName>
    </recommendedName>
</protein>
<evidence type="ECO:0000313" key="7">
    <source>
        <dbReference type="EMBL" id="KAL3718005.1"/>
    </source>
</evidence>
<feature type="domain" description="N-end rule aminoacyl transferase C-terminal" evidence="6">
    <location>
        <begin position="375"/>
        <end position="451"/>
    </location>
</feature>
<dbReference type="InterPro" id="IPR001406">
    <property type="entry name" value="PsdUridine_synth_TruA"/>
</dbReference>
<dbReference type="NCBIfam" id="TIGR00071">
    <property type="entry name" value="hisT_truA"/>
    <property type="match status" value="1"/>
</dbReference>
<keyword evidence="2" id="KW-0819">tRNA processing</keyword>
<feature type="region of interest" description="Disordered" evidence="4">
    <location>
        <begin position="568"/>
        <end position="590"/>
    </location>
</feature>
<comment type="similarity">
    <text evidence="1">Belongs to the tRNA pseudouridine synthase TruA family.</text>
</comment>
<dbReference type="GO" id="GO:0016853">
    <property type="term" value="F:isomerase activity"/>
    <property type="evidence" value="ECO:0007669"/>
    <property type="project" value="UniProtKB-KW"/>
</dbReference>
<sequence length="590" mass="67629">MSTSPDADSVDALRSQIHSLQTTINELEKQNADLPSRLSGCCCQKMEDKIGCVVEGGGVVDGNGKSMKLDKKTRKKKDFKTGILECHPRRYVALRLMYFGQRFYGFASEAQLDPTVESEIFKALEKTKLLVGDKKKSQYSRCGRTDKGVSSFGQVISLFLRSNLQPKNTDDANNWGLSIDRDVLDVEIDYVRVLNQVLPKDIRVTGWCPVPIDFSARFSCMSREYKYFFWRDNLDIRAMESAGQKFVGDHDFRNFCKMDAFNVHNYKRHITSFELSSCNKRLESNELWCFKIKGSAFLWHQVRCMVAVMFMVGQGLESPDVRNIRYFAILCLGYHKLNVGNGYVLDIFLPLAETPVTGKRRKLEILLKRSTFEREEFELYRRYQLKVHKDNPAQVTENAYKRFLVDTPLVFVPSTDDGSVPPCGFGSFHQSYVIDGRLVAIIKTKMKSHCCLRFLIMSVNNEHQHEESEHKDSNDRLVGDEEMFDLDEEDSDVESESESSNVELSETEDREIGNTLIGLRGSRLRYKDLRGPLGLVRWRRLEAQVQRYVRVAPASPPVYAAAREFSTEEADSPVLPPLMEMQPEEGFSLR</sequence>
<dbReference type="Gene3D" id="3.30.70.660">
    <property type="entry name" value="Pseudouridine synthase I, catalytic domain, C-terminal subdomain"/>
    <property type="match status" value="1"/>
</dbReference>
<dbReference type="InterPro" id="IPR020095">
    <property type="entry name" value="PsdUridine_synth_TruA_C"/>
</dbReference>